<dbReference type="Gene3D" id="1.20.1740.10">
    <property type="entry name" value="Amino acid/polyamine transporter I"/>
    <property type="match status" value="1"/>
</dbReference>
<evidence type="ECO:0000256" key="1">
    <source>
        <dbReference type="ARBA" id="ARBA00004651"/>
    </source>
</evidence>
<evidence type="ECO:0000313" key="7">
    <source>
        <dbReference type="EMBL" id="RPF54344.1"/>
    </source>
</evidence>
<dbReference type="GO" id="GO:0022857">
    <property type="term" value="F:transmembrane transporter activity"/>
    <property type="evidence" value="ECO:0007669"/>
    <property type="project" value="InterPro"/>
</dbReference>
<feature type="transmembrane region" description="Helical" evidence="6">
    <location>
        <begin position="292"/>
        <end position="325"/>
    </location>
</feature>
<keyword evidence="8" id="KW-1185">Reference proteome</keyword>
<gene>
    <name evidence="7" type="ORF">EDC24_1542</name>
</gene>
<comment type="subcellular location">
    <subcellularLocation>
        <location evidence="1">Cell membrane</location>
        <topology evidence="1">Multi-pass membrane protein</topology>
    </subcellularLocation>
</comment>
<evidence type="ECO:0000256" key="5">
    <source>
        <dbReference type="ARBA" id="ARBA00023136"/>
    </source>
</evidence>
<dbReference type="GO" id="GO:0005886">
    <property type="term" value="C:plasma membrane"/>
    <property type="evidence" value="ECO:0007669"/>
    <property type="project" value="UniProtKB-SubCell"/>
</dbReference>
<feature type="transmembrane region" description="Helical" evidence="6">
    <location>
        <begin position="45"/>
        <end position="71"/>
    </location>
</feature>
<dbReference type="Pfam" id="PF13520">
    <property type="entry name" value="AA_permease_2"/>
    <property type="match status" value="1"/>
</dbReference>
<evidence type="ECO:0000256" key="6">
    <source>
        <dbReference type="SAM" id="Phobius"/>
    </source>
</evidence>
<name>A0A3N5BA28_9BACI</name>
<proteinExistence type="predicted"/>
<dbReference type="PANTHER" id="PTHR42770">
    <property type="entry name" value="AMINO ACID TRANSPORTER-RELATED"/>
    <property type="match status" value="1"/>
</dbReference>
<dbReference type="InterPro" id="IPR050367">
    <property type="entry name" value="APC_superfamily"/>
</dbReference>
<feature type="transmembrane region" description="Helical" evidence="6">
    <location>
        <begin position="92"/>
        <end position="119"/>
    </location>
</feature>
<keyword evidence="4 6" id="KW-1133">Transmembrane helix</keyword>
<keyword evidence="3 6" id="KW-0812">Transmembrane</keyword>
<feature type="transmembrane region" description="Helical" evidence="6">
    <location>
        <begin position="416"/>
        <end position="435"/>
    </location>
</feature>
<dbReference type="InterPro" id="IPR002293">
    <property type="entry name" value="AA/rel_permease1"/>
</dbReference>
<accession>A0A3N5BA28</accession>
<keyword evidence="5 6" id="KW-0472">Membrane</keyword>
<comment type="caution">
    <text evidence="7">The sequence shown here is derived from an EMBL/GenBank/DDBJ whole genome shotgun (WGS) entry which is preliminary data.</text>
</comment>
<sequence>MSSDSGLTRKKLSKTLKPHWVWAIALGSSIGWGSFVLPADWMQGAGPLAVILGLSIGAVLMAIIAISYGVLIRNYPVSGGEFAYTFLGLNRVHAYISGWFLTLGYICIVALNATAFALMLKFVFPDFIQNMKMYSIAEWDVYFTEVIVVTILVAFFTYLNIKGSGLSGRMQFIFVMILVVGVFGLTGLMTTNVDASFSNMTPSFDPDVSPLAAVLAMVAIAPFAYVGFDNVPQAAEEFKFSARKSLGLIMMALLFAAIIYSLMIMTTALGAPWQETSNAGLQWGTGTVVEDVLGTGGLIILVIALSMGIFTGLNGFLISASRVLFAMARGKVLPDVFSRLHSKHNTPYFAIIFAALVAIIAPWFGREVLGWIVNMSSVGVAIAYFYTCFTAYKLLKWNKDGAEFDETLHIVSPGKKFIAMLGMVSSIGFLVLLLYPGSPAALGAESFWALLIWIILGLLFYLIRRKDLNSYDREDLAYLILGKDKFKLTDKED</sequence>
<evidence type="ECO:0000256" key="3">
    <source>
        <dbReference type="ARBA" id="ARBA00022692"/>
    </source>
</evidence>
<feature type="transmembrane region" description="Helical" evidence="6">
    <location>
        <begin position="371"/>
        <end position="395"/>
    </location>
</feature>
<dbReference type="PANTHER" id="PTHR42770:SF7">
    <property type="entry name" value="MEMBRANE PROTEIN"/>
    <property type="match status" value="1"/>
</dbReference>
<feature type="transmembrane region" description="Helical" evidence="6">
    <location>
        <begin position="346"/>
        <end position="365"/>
    </location>
</feature>
<dbReference type="Proteomes" id="UP000276443">
    <property type="component" value="Unassembled WGS sequence"/>
</dbReference>
<protein>
    <submittedName>
        <fullName evidence="7">Amino acid/polyamine/organocation transporter (APC superfamily)</fullName>
    </submittedName>
</protein>
<reference evidence="7 8" key="1">
    <citation type="submission" date="2018-11" db="EMBL/GenBank/DDBJ databases">
        <title>Genomic Encyclopedia of Type Strains, Phase IV (KMG-IV): sequencing the most valuable type-strain genomes for metagenomic binning, comparative biology and taxonomic classification.</title>
        <authorList>
            <person name="Goeker M."/>
        </authorList>
    </citation>
    <scope>NUCLEOTIDE SEQUENCE [LARGE SCALE GENOMIC DNA]</scope>
    <source>
        <strain evidence="7 8">DSM 18090</strain>
    </source>
</reference>
<evidence type="ECO:0000313" key="8">
    <source>
        <dbReference type="Proteomes" id="UP000276443"/>
    </source>
</evidence>
<evidence type="ECO:0000256" key="2">
    <source>
        <dbReference type="ARBA" id="ARBA00022475"/>
    </source>
</evidence>
<feature type="transmembrane region" description="Helical" evidence="6">
    <location>
        <begin position="248"/>
        <end position="272"/>
    </location>
</feature>
<organism evidence="7 8">
    <name type="scientific">Aquisalibacillus elongatus</name>
    <dbReference type="NCBI Taxonomy" id="485577"/>
    <lineage>
        <taxon>Bacteria</taxon>
        <taxon>Bacillati</taxon>
        <taxon>Bacillota</taxon>
        <taxon>Bacilli</taxon>
        <taxon>Bacillales</taxon>
        <taxon>Bacillaceae</taxon>
        <taxon>Aquisalibacillus</taxon>
    </lineage>
</organism>
<dbReference type="AlphaFoldDB" id="A0A3N5BA28"/>
<dbReference type="EMBL" id="RKRF01000008">
    <property type="protein sequence ID" value="RPF54344.1"/>
    <property type="molecule type" value="Genomic_DNA"/>
</dbReference>
<feature type="transmembrane region" description="Helical" evidence="6">
    <location>
        <begin position="172"/>
        <end position="190"/>
    </location>
</feature>
<feature type="transmembrane region" description="Helical" evidence="6">
    <location>
        <begin position="210"/>
        <end position="228"/>
    </location>
</feature>
<evidence type="ECO:0000256" key="4">
    <source>
        <dbReference type="ARBA" id="ARBA00022989"/>
    </source>
</evidence>
<dbReference type="PIRSF" id="PIRSF006060">
    <property type="entry name" value="AA_transporter"/>
    <property type="match status" value="1"/>
</dbReference>
<feature type="transmembrane region" description="Helical" evidence="6">
    <location>
        <begin position="139"/>
        <end position="160"/>
    </location>
</feature>
<feature type="transmembrane region" description="Helical" evidence="6">
    <location>
        <begin position="20"/>
        <end position="39"/>
    </location>
</feature>
<dbReference type="RefSeq" id="WP_245998020.1">
    <property type="nucleotide sequence ID" value="NZ_RKRF01000008.1"/>
</dbReference>
<feature type="transmembrane region" description="Helical" evidence="6">
    <location>
        <begin position="447"/>
        <end position="463"/>
    </location>
</feature>
<keyword evidence="2" id="KW-1003">Cell membrane</keyword>